<accession>A0AAN7MHB5</accession>
<comment type="caution">
    <text evidence="2">The sequence shown here is derived from an EMBL/GenBank/DDBJ whole genome shotgun (WGS) entry which is preliminary data.</text>
</comment>
<dbReference type="PANTHER" id="PTHR36055:SF1">
    <property type="entry name" value="C2H2-LIKE ZINC FINGER PROTEIN"/>
    <property type="match status" value="1"/>
</dbReference>
<gene>
    <name evidence="2" type="ORF">SAY86_024362</name>
</gene>
<proteinExistence type="predicted"/>
<evidence type="ECO:0000313" key="3">
    <source>
        <dbReference type="Proteomes" id="UP001346149"/>
    </source>
</evidence>
<sequence>MTFLSGLAFSMQKYIFEGEAAKVALEAKNLVAFTSFFLEQLLIKAWMHRDIEALRFQKSLAEEEEAAQRKQAERLEKKRQKKLKQKARDSRVDPEKDHRPKLDSPKNGLSAEASDNVAVLASEVLCFD</sequence>
<feature type="compositionally biased region" description="Basic and acidic residues" evidence="1">
    <location>
        <begin position="86"/>
        <end position="104"/>
    </location>
</feature>
<dbReference type="AlphaFoldDB" id="A0AAN7MHB5"/>
<name>A0AAN7MHB5_TRANT</name>
<organism evidence="2 3">
    <name type="scientific">Trapa natans</name>
    <name type="common">Water chestnut</name>
    <dbReference type="NCBI Taxonomy" id="22666"/>
    <lineage>
        <taxon>Eukaryota</taxon>
        <taxon>Viridiplantae</taxon>
        <taxon>Streptophyta</taxon>
        <taxon>Embryophyta</taxon>
        <taxon>Tracheophyta</taxon>
        <taxon>Spermatophyta</taxon>
        <taxon>Magnoliopsida</taxon>
        <taxon>eudicotyledons</taxon>
        <taxon>Gunneridae</taxon>
        <taxon>Pentapetalae</taxon>
        <taxon>rosids</taxon>
        <taxon>malvids</taxon>
        <taxon>Myrtales</taxon>
        <taxon>Lythraceae</taxon>
        <taxon>Trapa</taxon>
    </lineage>
</organism>
<keyword evidence="3" id="KW-1185">Reference proteome</keyword>
<protein>
    <submittedName>
        <fullName evidence="2">Uncharacterized protein</fullName>
    </submittedName>
</protein>
<dbReference type="EMBL" id="JAXQNO010000004">
    <property type="protein sequence ID" value="KAK4798997.1"/>
    <property type="molecule type" value="Genomic_DNA"/>
</dbReference>
<feature type="region of interest" description="Disordered" evidence="1">
    <location>
        <begin position="71"/>
        <end position="110"/>
    </location>
</feature>
<dbReference type="PANTHER" id="PTHR36055">
    <property type="entry name" value="C2H2-LIKE ZINC FINGER PROTEIN"/>
    <property type="match status" value="1"/>
</dbReference>
<evidence type="ECO:0000313" key="2">
    <source>
        <dbReference type="EMBL" id="KAK4798997.1"/>
    </source>
</evidence>
<dbReference type="Proteomes" id="UP001346149">
    <property type="component" value="Unassembled WGS sequence"/>
</dbReference>
<reference evidence="2 3" key="1">
    <citation type="journal article" date="2023" name="Hortic Res">
        <title>Pangenome of water caltrop reveals structural variations and asymmetric subgenome divergence after allopolyploidization.</title>
        <authorList>
            <person name="Zhang X."/>
            <person name="Chen Y."/>
            <person name="Wang L."/>
            <person name="Yuan Y."/>
            <person name="Fang M."/>
            <person name="Shi L."/>
            <person name="Lu R."/>
            <person name="Comes H.P."/>
            <person name="Ma Y."/>
            <person name="Chen Y."/>
            <person name="Huang G."/>
            <person name="Zhou Y."/>
            <person name="Zheng Z."/>
            <person name="Qiu Y."/>
        </authorList>
    </citation>
    <scope>NUCLEOTIDE SEQUENCE [LARGE SCALE GENOMIC DNA]</scope>
    <source>
        <strain evidence="2">F231</strain>
    </source>
</reference>
<evidence type="ECO:0000256" key="1">
    <source>
        <dbReference type="SAM" id="MobiDB-lite"/>
    </source>
</evidence>